<dbReference type="PANTHER" id="PTHR31956">
    <property type="entry name" value="NON-SPECIFIC PHOSPHOLIPASE C4-RELATED"/>
    <property type="match status" value="1"/>
</dbReference>
<keyword evidence="2" id="KW-0843">Virulence</keyword>
<dbReference type="AlphaFoldDB" id="A0A8J7G9Z6"/>
<keyword evidence="1" id="KW-0378">Hydrolase</keyword>
<protein>
    <recommendedName>
        <fullName evidence="6">Acid phosphatase</fullName>
    </recommendedName>
</protein>
<dbReference type="InterPro" id="IPR017850">
    <property type="entry name" value="Alkaline_phosphatase_core_sf"/>
</dbReference>
<organism evidence="4 5">
    <name type="scientific">Longispora fulva</name>
    <dbReference type="NCBI Taxonomy" id="619741"/>
    <lineage>
        <taxon>Bacteria</taxon>
        <taxon>Bacillati</taxon>
        <taxon>Actinomycetota</taxon>
        <taxon>Actinomycetes</taxon>
        <taxon>Micromonosporales</taxon>
        <taxon>Micromonosporaceae</taxon>
        <taxon>Longispora</taxon>
    </lineage>
</organism>
<feature type="chain" id="PRO_5035213644" description="Acid phosphatase" evidence="3">
    <location>
        <begin position="26"/>
        <end position="290"/>
    </location>
</feature>
<dbReference type="Proteomes" id="UP000622552">
    <property type="component" value="Unassembled WGS sequence"/>
</dbReference>
<evidence type="ECO:0000256" key="3">
    <source>
        <dbReference type="SAM" id="SignalP"/>
    </source>
</evidence>
<evidence type="ECO:0000313" key="4">
    <source>
        <dbReference type="EMBL" id="MBG6134454.1"/>
    </source>
</evidence>
<comment type="caution">
    <text evidence="4">The sequence shown here is derived from an EMBL/GenBank/DDBJ whole genome shotgun (WGS) entry which is preliminary data.</text>
</comment>
<dbReference type="PANTHER" id="PTHR31956:SF1">
    <property type="entry name" value="NON-SPECIFIC PHOSPHOLIPASE C1"/>
    <property type="match status" value="1"/>
</dbReference>
<dbReference type="Gene3D" id="3.40.720.10">
    <property type="entry name" value="Alkaline Phosphatase, subunit A"/>
    <property type="match status" value="1"/>
</dbReference>
<dbReference type="InterPro" id="IPR007312">
    <property type="entry name" value="Phosphoesterase"/>
</dbReference>
<feature type="signal peptide" evidence="3">
    <location>
        <begin position="1"/>
        <end position="25"/>
    </location>
</feature>
<evidence type="ECO:0000256" key="1">
    <source>
        <dbReference type="ARBA" id="ARBA00022801"/>
    </source>
</evidence>
<dbReference type="Pfam" id="PF04185">
    <property type="entry name" value="Phosphoesterase"/>
    <property type="match status" value="1"/>
</dbReference>
<dbReference type="EMBL" id="JADOUF010000001">
    <property type="protein sequence ID" value="MBG6134454.1"/>
    <property type="molecule type" value="Genomic_DNA"/>
</dbReference>
<dbReference type="RefSeq" id="WP_197001694.1">
    <property type="nucleotide sequence ID" value="NZ_BONS01000028.1"/>
</dbReference>
<evidence type="ECO:0008006" key="6">
    <source>
        <dbReference type="Google" id="ProtNLM"/>
    </source>
</evidence>
<reference evidence="4" key="1">
    <citation type="submission" date="2020-11" db="EMBL/GenBank/DDBJ databases">
        <title>Sequencing the genomes of 1000 actinobacteria strains.</title>
        <authorList>
            <person name="Klenk H.-P."/>
        </authorList>
    </citation>
    <scope>NUCLEOTIDE SEQUENCE</scope>
    <source>
        <strain evidence="4">DSM 45356</strain>
    </source>
</reference>
<gene>
    <name evidence="4" type="ORF">IW245_000648</name>
</gene>
<accession>A0A8J7G9Z6</accession>
<evidence type="ECO:0000313" key="5">
    <source>
        <dbReference type="Proteomes" id="UP000622552"/>
    </source>
</evidence>
<sequence>MRTRLVLAVAVVAALATAGTGAAVAAGGTRAMAATGVPRPDHVVIVMFENKDRSAIIGSPDAPYTNSLAAQGANFSRSFGVTHPSQGNYVALFSGSRQGVTDDSCVPGFTDKANLGAQLIDADYTFTGYSEGMPFDGDTDCDDGLPAPLYVRKHNPWVKFDNVPSDSNLTFDSFPTDYTRLPTVSFVVPDMCDDMHDCPVSTGDTWLRDNLDDYAQWARTHNSLLIVTFDEDNFSSVNQITTLFVGEKVRPGEYTQQINHYNVLRTIEDAYGLAPINNAVNAAPITGVWR</sequence>
<proteinExistence type="predicted"/>
<keyword evidence="5" id="KW-1185">Reference proteome</keyword>
<dbReference type="GO" id="GO:0042578">
    <property type="term" value="F:phosphoric ester hydrolase activity"/>
    <property type="evidence" value="ECO:0007669"/>
    <property type="project" value="UniProtKB-ARBA"/>
</dbReference>
<name>A0A8J7G9Z6_9ACTN</name>
<keyword evidence="3" id="KW-0732">Signal</keyword>
<evidence type="ECO:0000256" key="2">
    <source>
        <dbReference type="ARBA" id="ARBA00023026"/>
    </source>
</evidence>